<feature type="domain" description="CUB" evidence="5">
    <location>
        <begin position="29"/>
        <end position="155"/>
    </location>
</feature>
<dbReference type="PANTHER" id="PTHR24652:SF69">
    <property type="entry name" value="CUB DOMAIN-CONTAINING PROTEIN"/>
    <property type="match status" value="1"/>
</dbReference>
<dbReference type="Proteomes" id="UP000242188">
    <property type="component" value="Unassembled WGS sequence"/>
</dbReference>
<comment type="caution">
    <text evidence="2">Lacks conserved residue(s) required for the propagation of feature annotation.</text>
</comment>
<evidence type="ECO:0000313" key="7">
    <source>
        <dbReference type="Proteomes" id="UP000242188"/>
    </source>
</evidence>
<sequence length="263" mass="29127">METLAIVCILAWMLAYTSALQTYYMEEGCGASINMMTRNEDSIILRLSRNPTHRPNQDCVVAIEPPLGKDISVTFRDLDVESGPTGQCTTDFVRMYDGRSGQAQFVQGLPQTICGNSNMMLTRSYETRLGYLTVQFQSRSQIVNRRGFELLISAFRRGPCQGGETQCYNGRCINNNLRCSGYDHCGDGTNLCPLPLEASVALGVGGIVVLVVIIAVIGVCIYKKKRSSSMKDEISKEQMRKDQYHNVSGESIRVKTVSNGNLH</sequence>
<dbReference type="CDD" id="cd00112">
    <property type="entry name" value="LDLa"/>
    <property type="match status" value="1"/>
</dbReference>
<keyword evidence="1 2" id="KW-1015">Disulfide bond</keyword>
<feature type="disulfide bond" evidence="2">
    <location>
        <begin position="167"/>
        <end position="185"/>
    </location>
</feature>
<keyword evidence="3" id="KW-0472">Membrane</keyword>
<dbReference type="EMBL" id="NEDP02076655">
    <property type="protein sequence ID" value="OWF36250.1"/>
    <property type="molecule type" value="Genomic_DNA"/>
</dbReference>
<keyword evidence="4" id="KW-0732">Signal</keyword>
<proteinExistence type="predicted"/>
<dbReference type="InterPro" id="IPR042333">
    <property type="entry name" value="LRAD2/Mig-13-like"/>
</dbReference>
<dbReference type="PROSITE" id="PS01180">
    <property type="entry name" value="CUB"/>
    <property type="match status" value="1"/>
</dbReference>
<dbReference type="AlphaFoldDB" id="A0A210PID9"/>
<dbReference type="OrthoDB" id="6119891at2759"/>
<accession>A0A210PID9</accession>
<reference evidence="6 7" key="1">
    <citation type="journal article" date="2017" name="Nat. Ecol. Evol.">
        <title>Scallop genome provides insights into evolution of bilaterian karyotype and development.</title>
        <authorList>
            <person name="Wang S."/>
            <person name="Zhang J."/>
            <person name="Jiao W."/>
            <person name="Li J."/>
            <person name="Xun X."/>
            <person name="Sun Y."/>
            <person name="Guo X."/>
            <person name="Huan P."/>
            <person name="Dong B."/>
            <person name="Zhang L."/>
            <person name="Hu X."/>
            <person name="Sun X."/>
            <person name="Wang J."/>
            <person name="Zhao C."/>
            <person name="Wang Y."/>
            <person name="Wang D."/>
            <person name="Huang X."/>
            <person name="Wang R."/>
            <person name="Lv J."/>
            <person name="Li Y."/>
            <person name="Zhang Z."/>
            <person name="Liu B."/>
            <person name="Lu W."/>
            <person name="Hui Y."/>
            <person name="Liang J."/>
            <person name="Zhou Z."/>
            <person name="Hou R."/>
            <person name="Li X."/>
            <person name="Liu Y."/>
            <person name="Li H."/>
            <person name="Ning X."/>
            <person name="Lin Y."/>
            <person name="Zhao L."/>
            <person name="Xing Q."/>
            <person name="Dou J."/>
            <person name="Li Y."/>
            <person name="Mao J."/>
            <person name="Guo H."/>
            <person name="Dou H."/>
            <person name="Li T."/>
            <person name="Mu C."/>
            <person name="Jiang W."/>
            <person name="Fu Q."/>
            <person name="Fu X."/>
            <person name="Miao Y."/>
            <person name="Liu J."/>
            <person name="Yu Q."/>
            <person name="Li R."/>
            <person name="Liao H."/>
            <person name="Li X."/>
            <person name="Kong Y."/>
            <person name="Jiang Z."/>
            <person name="Chourrout D."/>
            <person name="Li R."/>
            <person name="Bao Z."/>
        </authorList>
    </citation>
    <scope>NUCLEOTIDE SEQUENCE [LARGE SCALE GENOMIC DNA]</scope>
    <source>
        <strain evidence="6 7">PY_sf001</strain>
    </source>
</reference>
<dbReference type="Gene3D" id="2.60.120.290">
    <property type="entry name" value="Spermadhesin, CUB domain"/>
    <property type="match status" value="1"/>
</dbReference>
<gene>
    <name evidence="6" type="ORF">KP79_PYT13458</name>
</gene>
<evidence type="ECO:0000256" key="2">
    <source>
        <dbReference type="PROSITE-ProRule" id="PRU00124"/>
    </source>
</evidence>
<dbReference type="InterPro" id="IPR002172">
    <property type="entry name" value="LDrepeatLR_classA_rpt"/>
</dbReference>
<dbReference type="SUPFAM" id="SSF49854">
    <property type="entry name" value="Spermadhesin, CUB domain"/>
    <property type="match status" value="1"/>
</dbReference>
<organism evidence="6 7">
    <name type="scientific">Mizuhopecten yessoensis</name>
    <name type="common">Japanese scallop</name>
    <name type="synonym">Patinopecten yessoensis</name>
    <dbReference type="NCBI Taxonomy" id="6573"/>
    <lineage>
        <taxon>Eukaryota</taxon>
        <taxon>Metazoa</taxon>
        <taxon>Spiralia</taxon>
        <taxon>Lophotrochozoa</taxon>
        <taxon>Mollusca</taxon>
        <taxon>Bivalvia</taxon>
        <taxon>Autobranchia</taxon>
        <taxon>Pteriomorphia</taxon>
        <taxon>Pectinida</taxon>
        <taxon>Pectinoidea</taxon>
        <taxon>Pectinidae</taxon>
        <taxon>Mizuhopecten</taxon>
    </lineage>
</organism>
<dbReference type="InterPro" id="IPR000859">
    <property type="entry name" value="CUB_dom"/>
</dbReference>
<evidence type="ECO:0000259" key="5">
    <source>
        <dbReference type="PROSITE" id="PS01180"/>
    </source>
</evidence>
<evidence type="ECO:0000256" key="1">
    <source>
        <dbReference type="ARBA" id="ARBA00023157"/>
    </source>
</evidence>
<feature type="disulfide bond" evidence="2">
    <location>
        <begin position="160"/>
        <end position="172"/>
    </location>
</feature>
<dbReference type="PROSITE" id="PS50068">
    <property type="entry name" value="LDLRA_2"/>
    <property type="match status" value="1"/>
</dbReference>
<evidence type="ECO:0000256" key="3">
    <source>
        <dbReference type="SAM" id="Phobius"/>
    </source>
</evidence>
<feature type="transmembrane region" description="Helical" evidence="3">
    <location>
        <begin position="200"/>
        <end position="222"/>
    </location>
</feature>
<dbReference type="InterPro" id="IPR035914">
    <property type="entry name" value="Sperma_CUB_dom_sf"/>
</dbReference>
<dbReference type="Gene3D" id="4.10.400.10">
    <property type="entry name" value="Low-density Lipoprotein Receptor"/>
    <property type="match status" value="1"/>
</dbReference>
<dbReference type="Pfam" id="PF00431">
    <property type="entry name" value="CUB"/>
    <property type="match status" value="1"/>
</dbReference>
<name>A0A210PID9_MIZYE</name>
<keyword evidence="3" id="KW-1133">Transmembrane helix</keyword>
<feature type="chain" id="PRO_5013030043" evidence="4">
    <location>
        <begin position="20"/>
        <end position="263"/>
    </location>
</feature>
<evidence type="ECO:0000313" key="6">
    <source>
        <dbReference type="EMBL" id="OWF36250.1"/>
    </source>
</evidence>
<dbReference type="PANTHER" id="PTHR24652">
    <property type="entry name" value="LOW-DENSITY LIPOPROTEIN RECEPTOR CLASS A DOMAIN-CONTAINING PROTEIN 2"/>
    <property type="match status" value="1"/>
</dbReference>
<keyword evidence="7" id="KW-1185">Reference proteome</keyword>
<protein>
    <submittedName>
        <fullName evidence="6">Neuropilin and tolloid-like protein 1</fullName>
    </submittedName>
</protein>
<feature type="signal peptide" evidence="4">
    <location>
        <begin position="1"/>
        <end position="19"/>
    </location>
</feature>
<comment type="caution">
    <text evidence="6">The sequence shown here is derived from an EMBL/GenBank/DDBJ whole genome shotgun (WGS) entry which is preliminary data.</text>
</comment>
<evidence type="ECO:0000256" key="4">
    <source>
        <dbReference type="SAM" id="SignalP"/>
    </source>
</evidence>
<dbReference type="CDD" id="cd00041">
    <property type="entry name" value="CUB"/>
    <property type="match status" value="1"/>
</dbReference>
<keyword evidence="3" id="KW-0812">Transmembrane</keyword>
<dbReference type="SMART" id="SM00042">
    <property type="entry name" value="CUB"/>
    <property type="match status" value="1"/>
</dbReference>
<dbReference type="SUPFAM" id="SSF57424">
    <property type="entry name" value="LDL receptor-like module"/>
    <property type="match status" value="1"/>
</dbReference>
<dbReference type="InterPro" id="IPR036055">
    <property type="entry name" value="LDL_receptor-like_sf"/>
</dbReference>